<dbReference type="InterPro" id="IPR014729">
    <property type="entry name" value="Rossmann-like_a/b/a_fold"/>
</dbReference>
<evidence type="ECO:0000313" key="4">
    <source>
        <dbReference type="Proteomes" id="UP001143463"/>
    </source>
</evidence>
<organism evidence="3 4">
    <name type="scientific">Pseudonocardia halophobica</name>
    <dbReference type="NCBI Taxonomy" id="29401"/>
    <lineage>
        <taxon>Bacteria</taxon>
        <taxon>Bacillati</taxon>
        <taxon>Actinomycetota</taxon>
        <taxon>Actinomycetes</taxon>
        <taxon>Pseudonocardiales</taxon>
        <taxon>Pseudonocardiaceae</taxon>
        <taxon>Pseudonocardia</taxon>
    </lineage>
</organism>
<comment type="similarity">
    <text evidence="1">Belongs to the universal stress protein A family.</text>
</comment>
<dbReference type="RefSeq" id="WP_051736631.1">
    <property type="nucleotide sequence ID" value="NZ_BAAAUZ010000013.1"/>
</dbReference>
<dbReference type="InterPro" id="IPR006016">
    <property type="entry name" value="UspA"/>
</dbReference>
<comment type="caution">
    <text evidence="3">The sequence shown here is derived from an EMBL/GenBank/DDBJ whole genome shotgun (WGS) entry which is preliminary data.</text>
</comment>
<dbReference type="Proteomes" id="UP001143463">
    <property type="component" value="Unassembled WGS sequence"/>
</dbReference>
<keyword evidence="4" id="KW-1185">Reference proteome</keyword>
<feature type="domain" description="UspA" evidence="2">
    <location>
        <begin position="17"/>
        <end position="151"/>
    </location>
</feature>
<reference evidence="3" key="2">
    <citation type="submission" date="2023-01" db="EMBL/GenBank/DDBJ databases">
        <authorList>
            <person name="Sun Q."/>
            <person name="Evtushenko L."/>
        </authorList>
    </citation>
    <scope>NUCLEOTIDE SEQUENCE</scope>
    <source>
        <strain evidence="3">VKM Ac-1069</strain>
    </source>
</reference>
<sequence length="154" mass="16147">MTEADREAGGAGRGRGEIVVGVDGSPSSLEALRWAVRQSELTGAPVRAVITWSIPVHYAPMAVSQAWSDWPERARQTLEDAVRAALPPEQVQAVTTEVAEGNASALLLEAAKDAELVVVGSRGHGGFVGLLLGSTAQHVTTHARCPVLVVHEPT</sequence>
<dbReference type="PRINTS" id="PR01438">
    <property type="entry name" value="UNVRSLSTRESS"/>
</dbReference>
<reference evidence="3" key="1">
    <citation type="journal article" date="2014" name="Int. J. Syst. Evol. Microbiol.">
        <title>Complete genome sequence of Corynebacterium casei LMG S-19264T (=DSM 44701T), isolated from a smear-ripened cheese.</title>
        <authorList>
            <consortium name="US DOE Joint Genome Institute (JGI-PGF)"/>
            <person name="Walter F."/>
            <person name="Albersmeier A."/>
            <person name="Kalinowski J."/>
            <person name="Ruckert C."/>
        </authorList>
    </citation>
    <scope>NUCLEOTIDE SEQUENCE</scope>
    <source>
        <strain evidence="3">VKM Ac-1069</strain>
    </source>
</reference>
<protein>
    <submittedName>
        <fullName evidence="3">Universal stress protein</fullName>
    </submittedName>
</protein>
<name>A0A9W6KZM2_9PSEU</name>
<dbReference type="Pfam" id="PF00582">
    <property type="entry name" value="Usp"/>
    <property type="match status" value="1"/>
</dbReference>
<evidence type="ECO:0000259" key="2">
    <source>
        <dbReference type="Pfam" id="PF00582"/>
    </source>
</evidence>
<dbReference type="PANTHER" id="PTHR46553:SF3">
    <property type="entry name" value="ADENINE NUCLEOTIDE ALPHA HYDROLASES-LIKE SUPERFAMILY PROTEIN"/>
    <property type="match status" value="1"/>
</dbReference>
<dbReference type="Gene3D" id="3.40.50.620">
    <property type="entry name" value="HUPs"/>
    <property type="match status" value="1"/>
</dbReference>
<proteinExistence type="inferred from homology"/>
<dbReference type="InterPro" id="IPR006015">
    <property type="entry name" value="Universal_stress_UspA"/>
</dbReference>
<evidence type="ECO:0000313" key="3">
    <source>
        <dbReference type="EMBL" id="GLL09486.1"/>
    </source>
</evidence>
<accession>A0A9W6KZM2</accession>
<dbReference type="EMBL" id="BSFQ01000002">
    <property type="protein sequence ID" value="GLL09486.1"/>
    <property type="molecule type" value="Genomic_DNA"/>
</dbReference>
<dbReference type="SUPFAM" id="SSF52402">
    <property type="entry name" value="Adenine nucleotide alpha hydrolases-like"/>
    <property type="match status" value="1"/>
</dbReference>
<dbReference type="PANTHER" id="PTHR46553">
    <property type="entry name" value="ADENINE NUCLEOTIDE ALPHA HYDROLASES-LIKE SUPERFAMILY PROTEIN"/>
    <property type="match status" value="1"/>
</dbReference>
<gene>
    <name evidence="3" type="ORF">GCM10017577_06260</name>
</gene>
<evidence type="ECO:0000256" key="1">
    <source>
        <dbReference type="ARBA" id="ARBA00008791"/>
    </source>
</evidence>
<dbReference type="AlphaFoldDB" id="A0A9W6KZM2"/>